<evidence type="ECO:0000256" key="1">
    <source>
        <dbReference type="ARBA" id="ARBA00004127"/>
    </source>
</evidence>
<keyword evidence="3" id="KW-1133">Transmembrane helix</keyword>
<feature type="transmembrane region" description="Helical" evidence="3">
    <location>
        <begin position="283"/>
        <end position="301"/>
    </location>
</feature>
<dbReference type="GO" id="GO:0016020">
    <property type="term" value="C:membrane"/>
    <property type="evidence" value="ECO:0007669"/>
    <property type="project" value="InterPro"/>
</dbReference>
<organism evidence="5 6">
    <name type="scientific">Levilactobacillus paucivorans</name>
    <dbReference type="NCBI Taxonomy" id="616990"/>
    <lineage>
        <taxon>Bacteria</taxon>
        <taxon>Bacillati</taxon>
        <taxon>Bacillota</taxon>
        <taxon>Bacilli</taxon>
        <taxon>Lactobacillales</taxon>
        <taxon>Lactobacillaceae</taxon>
        <taxon>Levilactobacillus</taxon>
    </lineage>
</organism>
<feature type="transmembrane region" description="Helical" evidence="3">
    <location>
        <begin position="143"/>
        <end position="161"/>
    </location>
</feature>
<dbReference type="STRING" id="616990.IV54_GL000446"/>
<dbReference type="EMBL" id="JQCA01000002">
    <property type="protein sequence ID" value="KRO05611.1"/>
    <property type="molecule type" value="Genomic_DNA"/>
</dbReference>
<dbReference type="SUPFAM" id="SSF103481">
    <property type="entry name" value="Multidrug resistance efflux transporter EmrE"/>
    <property type="match status" value="2"/>
</dbReference>
<feature type="transmembrane region" description="Helical" evidence="3">
    <location>
        <begin position="259"/>
        <end position="277"/>
    </location>
</feature>
<feature type="domain" description="EamA" evidence="4">
    <location>
        <begin position="143"/>
        <end position="299"/>
    </location>
</feature>
<comment type="caution">
    <text evidence="5">The sequence shown here is derived from an EMBL/GenBank/DDBJ whole genome shotgun (WGS) entry which is preliminary data.</text>
</comment>
<feature type="transmembrane region" description="Helical" evidence="3">
    <location>
        <begin position="62"/>
        <end position="83"/>
    </location>
</feature>
<feature type="transmembrane region" description="Helical" evidence="3">
    <location>
        <begin position="173"/>
        <end position="194"/>
    </location>
</feature>
<dbReference type="InterPro" id="IPR037185">
    <property type="entry name" value="EmrE-like"/>
</dbReference>
<name>A0A0R2M167_9LACO</name>
<reference evidence="5 6" key="1">
    <citation type="journal article" date="2015" name="Genome Announc.">
        <title>Expanding the biotechnology potential of lactobacilli through comparative genomics of 213 strains and associated genera.</title>
        <authorList>
            <person name="Sun Z."/>
            <person name="Harris H.M."/>
            <person name="McCann A."/>
            <person name="Guo C."/>
            <person name="Argimon S."/>
            <person name="Zhang W."/>
            <person name="Yang X."/>
            <person name="Jeffery I.B."/>
            <person name="Cooney J.C."/>
            <person name="Kagawa T.F."/>
            <person name="Liu W."/>
            <person name="Song Y."/>
            <person name="Salvetti E."/>
            <person name="Wrobel A."/>
            <person name="Rasinkangas P."/>
            <person name="Parkhill J."/>
            <person name="Rea M.C."/>
            <person name="O'Sullivan O."/>
            <person name="Ritari J."/>
            <person name="Douillard F.P."/>
            <person name="Paul Ross R."/>
            <person name="Yang R."/>
            <person name="Briner A.E."/>
            <person name="Felis G.E."/>
            <person name="de Vos W.M."/>
            <person name="Barrangou R."/>
            <person name="Klaenhammer T.R."/>
            <person name="Caufield P.W."/>
            <person name="Cui Y."/>
            <person name="Zhang H."/>
            <person name="O'Toole P.W."/>
        </authorList>
    </citation>
    <scope>NUCLEOTIDE SEQUENCE [LARGE SCALE GENOMIC DNA]</scope>
    <source>
        <strain evidence="5 6">DSM 22467</strain>
    </source>
</reference>
<feature type="domain" description="EamA" evidence="4">
    <location>
        <begin position="2"/>
        <end position="134"/>
    </location>
</feature>
<evidence type="ECO:0000256" key="3">
    <source>
        <dbReference type="SAM" id="Phobius"/>
    </source>
</evidence>
<proteinExistence type="inferred from homology"/>
<dbReference type="PATRIC" id="fig|616990.3.peg.481"/>
<comment type="similarity">
    <text evidence="2">Belongs to the EamA transporter family.</text>
</comment>
<dbReference type="Proteomes" id="UP000051906">
    <property type="component" value="Unassembled WGS sequence"/>
</dbReference>
<dbReference type="PANTHER" id="PTHR22911">
    <property type="entry name" value="ACYL-MALONYL CONDENSING ENZYME-RELATED"/>
    <property type="match status" value="1"/>
</dbReference>
<comment type="subcellular location">
    <subcellularLocation>
        <location evidence="1">Endomembrane system</location>
        <topology evidence="1">Multi-pass membrane protein</topology>
    </subcellularLocation>
</comment>
<feature type="transmembrane region" description="Helical" evidence="3">
    <location>
        <begin position="32"/>
        <end position="50"/>
    </location>
</feature>
<evidence type="ECO:0000313" key="5">
    <source>
        <dbReference type="EMBL" id="KRO05611.1"/>
    </source>
</evidence>
<keyword evidence="3" id="KW-0472">Membrane</keyword>
<evidence type="ECO:0000256" key="2">
    <source>
        <dbReference type="ARBA" id="ARBA00007362"/>
    </source>
</evidence>
<dbReference type="Gene3D" id="1.10.3730.20">
    <property type="match status" value="2"/>
</dbReference>
<feature type="transmembrane region" description="Helical" evidence="3">
    <location>
        <begin position="89"/>
        <end position="111"/>
    </location>
</feature>
<feature type="transmembrane region" description="Helical" evidence="3">
    <location>
        <begin position="118"/>
        <end position="137"/>
    </location>
</feature>
<keyword evidence="6" id="KW-1185">Reference proteome</keyword>
<sequence>MLYIAFSTLMFSSMEIALKAAGGAFNPIQLNLIRFLIGGIVLLPIALRALSKQQHHLTKADWGLFFLTGLVCVIVSMTLYQLAITVDEASTVAVLFSCNPVFALIFSYLILHERLGRANLIAVVVSIIGLIVIVNPAHLTNPLGLVLAISSALTFGLYSIVSRWGSVRHHFNGITMTCFTFLAGSLELFVLMMITHIPAVAGGMRQVGWLSNFAALPILKNISMQYFWLLFFIGVCVTGGGFAFYFLAMERSDVSTASLVFFIKPGLAPIMAAVLIHEHILPNTIVGIVIILVGSVITFMGNRVKARESQLAEQDATVPASEFQQAPTAKADQLEAKLEADLEAKLEAKMEAKRDPSSTD</sequence>
<keyword evidence="3" id="KW-0812">Transmembrane</keyword>
<accession>A0A0R2M167</accession>
<protein>
    <submittedName>
        <fullName evidence="5">DMT family permease</fullName>
    </submittedName>
</protein>
<dbReference type="PANTHER" id="PTHR22911:SF137">
    <property type="entry name" value="SOLUTE CARRIER FAMILY 35 MEMBER G2-RELATED"/>
    <property type="match status" value="1"/>
</dbReference>
<evidence type="ECO:0000313" key="6">
    <source>
        <dbReference type="Proteomes" id="UP000051906"/>
    </source>
</evidence>
<feature type="transmembrane region" description="Helical" evidence="3">
    <location>
        <begin position="226"/>
        <end position="247"/>
    </location>
</feature>
<evidence type="ECO:0000259" key="4">
    <source>
        <dbReference type="Pfam" id="PF00892"/>
    </source>
</evidence>
<dbReference type="InterPro" id="IPR000620">
    <property type="entry name" value="EamA_dom"/>
</dbReference>
<gene>
    <name evidence="5" type="ORF">IV54_GL000446</name>
</gene>
<dbReference type="Pfam" id="PF00892">
    <property type="entry name" value="EamA"/>
    <property type="match status" value="2"/>
</dbReference>
<dbReference type="AlphaFoldDB" id="A0A0R2M167"/>